<dbReference type="AlphaFoldDB" id="A0A4R2IFR9"/>
<organism evidence="3 4">
    <name type="scientific">Kribbella antiqua</name>
    <dbReference type="NCBI Taxonomy" id="2512217"/>
    <lineage>
        <taxon>Bacteria</taxon>
        <taxon>Bacillati</taxon>
        <taxon>Actinomycetota</taxon>
        <taxon>Actinomycetes</taxon>
        <taxon>Propionibacteriales</taxon>
        <taxon>Kribbellaceae</taxon>
        <taxon>Kribbella</taxon>
    </lineage>
</organism>
<proteinExistence type="predicted"/>
<dbReference type="RefSeq" id="WP_199237327.1">
    <property type="nucleotide sequence ID" value="NZ_SLWR01000013.1"/>
</dbReference>
<comment type="caution">
    <text evidence="3">The sequence shown here is derived from an EMBL/GenBank/DDBJ whole genome shotgun (WGS) entry which is preliminary data.</text>
</comment>
<evidence type="ECO:0000313" key="4">
    <source>
        <dbReference type="Proteomes" id="UP000295573"/>
    </source>
</evidence>
<evidence type="ECO:0008006" key="5">
    <source>
        <dbReference type="Google" id="ProtNLM"/>
    </source>
</evidence>
<evidence type="ECO:0000256" key="1">
    <source>
        <dbReference type="SAM" id="MobiDB-lite"/>
    </source>
</evidence>
<accession>A0A4R2IFR9</accession>
<dbReference type="Proteomes" id="UP000295573">
    <property type="component" value="Unassembled WGS sequence"/>
</dbReference>
<sequence>MNRNMKRAGLVVGVSVAAVVAGAIVAAQQTPEPASATVAGTPKPSVRTPQDALSEENVIRERLYFDVTGHPFDRIAVNPAQSLGPCTGTTKFTDVLPRQGVTRIGSKLDGGGGLHVVEQVAQTQSTREARATADEIVSLVDECAAISGGDFGYGDPVTVQSSSSRKVVYFPAYDSDAAAGGYIVFSVGTRVGVVDVADGVSPAQVTHLAKEATSVAAM</sequence>
<feature type="chain" id="PRO_5039476850" description="PknH-like protein" evidence="2">
    <location>
        <begin position="24"/>
        <end position="218"/>
    </location>
</feature>
<protein>
    <recommendedName>
        <fullName evidence="5">PknH-like protein</fullName>
    </recommendedName>
</protein>
<name>A0A4R2IFR9_9ACTN</name>
<feature type="region of interest" description="Disordered" evidence="1">
    <location>
        <begin position="30"/>
        <end position="50"/>
    </location>
</feature>
<feature type="signal peptide" evidence="2">
    <location>
        <begin position="1"/>
        <end position="23"/>
    </location>
</feature>
<keyword evidence="4" id="KW-1185">Reference proteome</keyword>
<gene>
    <name evidence="3" type="ORF">EV646_113150</name>
</gene>
<reference evidence="3 4" key="1">
    <citation type="journal article" date="2015" name="Stand. Genomic Sci.">
        <title>Genomic Encyclopedia of Bacterial and Archaeal Type Strains, Phase III: the genomes of soil and plant-associated and newly described type strains.</title>
        <authorList>
            <person name="Whitman W.B."/>
            <person name="Woyke T."/>
            <person name="Klenk H.P."/>
            <person name="Zhou Y."/>
            <person name="Lilburn T.G."/>
            <person name="Beck B.J."/>
            <person name="De Vos P."/>
            <person name="Vandamme P."/>
            <person name="Eisen J.A."/>
            <person name="Garrity G."/>
            <person name="Hugenholtz P."/>
            <person name="Kyrpides N.C."/>
        </authorList>
    </citation>
    <scope>NUCLEOTIDE SEQUENCE [LARGE SCALE GENOMIC DNA]</scope>
    <source>
        <strain evidence="3 4">VKM Ac-2541</strain>
    </source>
</reference>
<evidence type="ECO:0000256" key="2">
    <source>
        <dbReference type="SAM" id="SignalP"/>
    </source>
</evidence>
<keyword evidence="2" id="KW-0732">Signal</keyword>
<evidence type="ECO:0000313" key="3">
    <source>
        <dbReference type="EMBL" id="TCO42528.1"/>
    </source>
</evidence>
<dbReference type="EMBL" id="SLWR01000013">
    <property type="protein sequence ID" value="TCO42528.1"/>
    <property type="molecule type" value="Genomic_DNA"/>
</dbReference>